<dbReference type="Pfam" id="PF11208">
    <property type="entry name" value="DUF2992"/>
    <property type="match status" value="1"/>
</dbReference>
<comment type="caution">
    <text evidence="2">The sequence shown here is derived from an EMBL/GenBank/DDBJ whole genome shotgun (WGS) entry which is preliminary data.</text>
</comment>
<sequence length="175" mass="19286">MRKISVSCTLTVFHDGRFWVGVVQRIEDGRLFASRIVFGAEPSNEEIEQLVLSRAWDRLCFPDLYDAASRMCEAAAGVASYGRAAEGCCAPVSSARDAGTGGFLASGAARIEVPSPPKNPKRRQRNVRKQMKRDAFARFSERSGQRRPSPCSLRPQEGRCRRSLRPAPGETQAQA</sequence>
<dbReference type="AlphaFoldDB" id="A0A943UV90"/>
<feature type="region of interest" description="Disordered" evidence="1">
    <location>
        <begin position="110"/>
        <end position="175"/>
    </location>
</feature>
<feature type="compositionally biased region" description="Basic and acidic residues" evidence="1">
    <location>
        <begin position="132"/>
        <end position="144"/>
    </location>
</feature>
<dbReference type="InterPro" id="IPR016787">
    <property type="entry name" value="UCP021328"/>
</dbReference>
<evidence type="ECO:0000256" key="1">
    <source>
        <dbReference type="SAM" id="MobiDB-lite"/>
    </source>
</evidence>
<dbReference type="Proteomes" id="UP000727506">
    <property type="component" value="Unassembled WGS sequence"/>
</dbReference>
<protein>
    <submittedName>
        <fullName evidence="2">YjdF family protein</fullName>
    </submittedName>
</protein>
<gene>
    <name evidence="2" type="ORF">KH142_08795</name>
</gene>
<reference evidence="2" key="1">
    <citation type="submission" date="2021-02" db="EMBL/GenBank/DDBJ databases">
        <title>Infant gut strain persistence is associated with maternal origin, phylogeny, and functional potential including surface adhesion and iron acquisition.</title>
        <authorList>
            <person name="Lou Y.C."/>
        </authorList>
    </citation>
    <scope>NUCLEOTIDE SEQUENCE</scope>
    <source>
        <strain evidence="2">L2_039_000G1_dasL2_039_000G1_concoct_11</strain>
    </source>
</reference>
<proteinExistence type="predicted"/>
<evidence type="ECO:0000313" key="2">
    <source>
        <dbReference type="EMBL" id="MBS6941546.1"/>
    </source>
</evidence>
<feature type="compositionally biased region" description="Basic residues" evidence="1">
    <location>
        <begin position="119"/>
        <end position="131"/>
    </location>
</feature>
<accession>A0A943UV90</accession>
<organism evidence="2 3">
    <name type="scientific">Slackia piriformis</name>
    <dbReference type="NCBI Taxonomy" id="626934"/>
    <lineage>
        <taxon>Bacteria</taxon>
        <taxon>Bacillati</taxon>
        <taxon>Actinomycetota</taxon>
        <taxon>Coriobacteriia</taxon>
        <taxon>Eggerthellales</taxon>
        <taxon>Eggerthellaceae</taxon>
        <taxon>Slackia</taxon>
    </lineage>
</organism>
<dbReference type="EMBL" id="JAGZSV010000218">
    <property type="protein sequence ID" value="MBS6941546.1"/>
    <property type="molecule type" value="Genomic_DNA"/>
</dbReference>
<evidence type="ECO:0000313" key="3">
    <source>
        <dbReference type="Proteomes" id="UP000727506"/>
    </source>
</evidence>
<name>A0A943UV90_9ACTN</name>